<sequence>MEETKYHLILARDLGYVDNIKYKDIKELADEVGRMLNGLINSLTTNNQQLTTNKGDRSC</sequence>
<dbReference type="InterPro" id="IPR036583">
    <property type="entry name" value="23S_rRNA_IVS_sf"/>
</dbReference>
<organism evidence="1 2">
    <name type="scientific">Proteiniborus ethanoligenes</name>
    <dbReference type="NCBI Taxonomy" id="415015"/>
    <lineage>
        <taxon>Bacteria</taxon>
        <taxon>Bacillati</taxon>
        <taxon>Bacillota</taxon>
        <taxon>Clostridia</taxon>
        <taxon>Eubacteriales</taxon>
        <taxon>Proteiniborus</taxon>
    </lineage>
</organism>
<gene>
    <name evidence="1" type="ORF">SAMN05660462_00602</name>
</gene>
<dbReference type="AlphaFoldDB" id="A0A1H3LQU5"/>
<reference evidence="2" key="1">
    <citation type="submission" date="2016-10" db="EMBL/GenBank/DDBJ databases">
        <authorList>
            <person name="Varghese N."/>
            <person name="Submissions S."/>
        </authorList>
    </citation>
    <scope>NUCLEOTIDE SEQUENCE [LARGE SCALE GENOMIC DNA]</scope>
    <source>
        <strain evidence="2">DSM 21650</strain>
    </source>
</reference>
<evidence type="ECO:0000313" key="1">
    <source>
        <dbReference type="EMBL" id="SDY66761.1"/>
    </source>
</evidence>
<proteinExistence type="predicted"/>
<dbReference type="RefSeq" id="WP_091727016.1">
    <property type="nucleotide sequence ID" value="NZ_FNQE01000004.1"/>
</dbReference>
<dbReference type="NCBIfam" id="TIGR02436">
    <property type="entry name" value="four helix bundle protein"/>
    <property type="match status" value="1"/>
</dbReference>
<dbReference type="EMBL" id="FNQE01000004">
    <property type="protein sequence ID" value="SDY66761.1"/>
    <property type="molecule type" value="Genomic_DNA"/>
</dbReference>
<dbReference type="SUPFAM" id="SSF158446">
    <property type="entry name" value="IVS-encoded protein-like"/>
    <property type="match status" value="1"/>
</dbReference>
<dbReference type="Proteomes" id="UP000198625">
    <property type="component" value="Unassembled WGS sequence"/>
</dbReference>
<name>A0A1H3LQU5_9FIRM</name>
<keyword evidence="2" id="KW-1185">Reference proteome</keyword>
<accession>A0A1H3LQU5</accession>
<dbReference type="OrthoDB" id="160990at2"/>
<dbReference type="STRING" id="415015.SAMN05660462_00602"/>
<protein>
    <submittedName>
        <fullName evidence="1">Four helix bundle protein</fullName>
    </submittedName>
</protein>
<dbReference type="InterPro" id="IPR012657">
    <property type="entry name" value="23S_rRNA-intervening_sequence"/>
</dbReference>
<dbReference type="Gene3D" id="1.20.1440.60">
    <property type="entry name" value="23S rRNA-intervening sequence"/>
    <property type="match status" value="1"/>
</dbReference>
<evidence type="ECO:0000313" key="2">
    <source>
        <dbReference type="Proteomes" id="UP000198625"/>
    </source>
</evidence>